<evidence type="ECO:0000256" key="6">
    <source>
        <dbReference type="RuleBase" id="RU361217"/>
    </source>
</evidence>
<dbReference type="Pfam" id="PF16901">
    <property type="entry name" value="DAO_C"/>
    <property type="match status" value="1"/>
</dbReference>
<dbReference type="InterPro" id="IPR031656">
    <property type="entry name" value="DAO_C"/>
</dbReference>
<dbReference type="RefSeq" id="WP_394164221.1">
    <property type="nucleotide sequence ID" value="NZ_JBHGCJ010000013.1"/>
</dbReference>
<dbReference type="SUPFAM" id="SSF51905">
    <property type="entry name" value="FAD/NAD(P)-binding domain"/>
    <property type="match status" value="1"/>
</dbReference>
<dbReference type="Pfam" id="PF01266">
    <property type="entry name" value="DAO"/>
    <property type="match status" value="1"/>
</dbReference>
<keyword evidence="10" id="KW-1185">Reference proteome</keyword>
<dbReference type="InterPro" id="IPR000447">
    <property type="entry name" value="G3P_DH_FAD-dep"/>
</dbReference>
<evidence type="ECO:0000313" key="9">
    <source>
        <dbReference type="EMBL" id="MFG6110683.1"/>
    </source>
</evidence>
<dbReference type="Gene3D" id="3.50.50.60">
    <property type="entry name" value="FAD/NAD(P)-binding domain"/>
    <property type="match status" value="1"/>
</dbReference>
<dbReference type="EMBL" id="JBHGCJ010000013">
    <property type="protein sequence ID" value="MFG6110683.1"/>
    <property type="molecule type" value="Genomic_DNA"/>
</dbReference>
<evidence type="ECO:0000313" key="10">
    <source>
        <dbReference type="Proteomes" id="UP001605261"/>
    </source>
</evidence>
<feature type="domain" description="Alpha-glycerophosphate oxidase C-terminal" evidence="8">
    <location>
        <begin position="393"/>
        <end position="482"/>
    </location>
</feature>
<sequence length="503" mass="55567">MEAAGTEPMLDVLVIGGGINGAGIARDAAGRGWSVCLCEQDDLAAHTSSASTKLIHGGLRYLQYGQFGLVRKALRERSVLQRLAPHLVVPTEFVLPQAAHLRPGWMLRAGLWLYDHLGHADPAFPRSQRLDLRRDPRGALLHAGVRRGFSYADARVDDARLVLLNVLDAHERGARIRVRTRCEQLIRHRDHWWAVLRDADGSIVRLRTRAVVNATGPWAGDLLERAGMDAPIGLRLVQGSHIVVPRLYAHDSAYLLQQPDQRIVFVLPFEQDFTLIGTTDVDYDGDPARVRASDDEVEYLCAAANRWLRTAVHAGDVVWRYSGVRPLLADHHHDAAKVTRDYRLQLDATQAPLLSVLGGKLTTYRTLAEEAVDQLGPLLGRTEPAWTGAGPVLPGGDGGDAQHVQERLQAAYPQQPPALLATLARRYGTRASTVLGAASTPAHLGTHFGAGLYQREVDYLVAQEWVRTPEDLLWRRTRLGLRLDPAQRDTLAQYLRDRVAAIA</sequence>
<keyword evidence="4" id="KW-0274">FAD</keyword>
<keyword evidence="3 6" id="KW-0285">Flavoprotein</keyword>
<comment type="cofactor">
    <cofactor evidence="1 6">
        <name>FAD</name>
        <dbReference type="ChEBI" id="CHEBI:57692"/>
    </cofactor>
</comment>
<dbReference type="Proteomes" id="UP001605261">
    <property type="component" value="Unassembled WGS sequence"/>
</dbReference>
<dbReference type="NCBIfam" id="NF008899">
    <property type="entry name" value="PRK12266.1"/>
    <property type="match status" value="1"/>
</dbReference>
<comment type="similarity">
    <text evidence="2 6">Belongs to the FAD-dependent glycerol-3-phosphate dehydrogenase family.</text>
</comment>
<dbReference type="InterPro" id="IPR006076">
    <property type="entry name" value="FAD-dep_OxRdtase"/>
</dbReference>
<keyword evidence="5 6" id="KW-0560">Oxidoreductase</keyword>
<evidence type="ECO:0000259" key="8">
    <source>
        <dbReference type="Pfam" id="PF16901"/>
    </source>
</evidence>
<organism evidence="9 10">
    <name type="scientific">Stenotrophomonas nematodicola</name>
    <dbReference type="NCBI Taxonomy" id="2656746"/>
    <lineage>
        <taxon>Bacteria</taxon>
        <taxon>Pseudomonadati</taxon>
        <taxon>Pseudomonadota</taxon>
        <taxon>Gammaproteobacteria</taxon>
        <taxon>Lysobacterales</taxon>
        <taxon>Lysobacteraceae</taxon>
        <taxon>Stenotrophomonas</taxon>
    </lineage>
</organism>
<feature type="domain" description="FAD dependent oxidoreductase" evidence="7">
    <location>
        <begin position="11"/>
        <end position="337"/>
    </location>
</feature>
<dbReference type="Gene3D" id="1.10.8.870">
    <property type="entry name" value="Alpha-glycerophosphate oxidase, cap domain"/>
    <property type="match status" value="1"/>
</dbReference>
<dbReference type="InterPro" id="IPR038299">
    <property type="entry name" value="DAO_C_sf"/>
</dbReference>
<evidence type="ECO:0000256" key="5">
    <source>
        <dbReference type="ARBA" id="ARBA00023002"/>
    </source>
</evidence>
<evidence type="ECO:0000259" key="7">
    <source>
        <dbReference type="Pfam" id="PF01266"/>
    </source>
</evidence>
<evidence type="ECO:0000256" key="2">
    <source>
        <dbReference type="ARBA" id="ARBA00007330"/>
    </source>
</evidence>
<dbReference type="PANTHER" id="PTHR11985">
    <property type="entry name" value="GLYCEROL-3-PHOSPHATE DEHYDROGENASE"/>
    <property type="match status" value="1"/>
</dbReference>
<evidence type="ECO:0000256" key="4">
    <source>
        <dbReference type="ARBA" id="ARBA00022827"/>
    </source>
</evidence>
<dbReference type="PROSITE" id="PS00977">
    <property type="entry name" value="FAD_G3PDH_1"/>
    <property type="match status" value="1"/>
</dbReference>
<comment type="catalytic activity">
    <reaction evidence="6">
        <text>a quinone + sn-glycerol 3-phosphate = dihydroxyacetone phosphate + a quinol</text>
        <dbReference type="Rhea" id="RHEA:18977"/>
        <dbReference type="ChEBI" id="CHEBI:24646"/>
        <dbReference type="ChEBI" id="CHEBI:57597"/>
        <dbReference type="ChEBI" id="CHEBI:57642"/>
        <dbReference type="ChEBI" id="CHEBI:132124"/>
        <dbReference type="EC" id="1.1.5.3"/>
    </reaction>
</comment>
<proteinExistence type="inferred from homology"/>
<dbReference type="Gene3D" id="3.30.9.10">
    <property type="entry name" value="D-Amino Acid Oxidase, subunit A, domain 2"/>
    <property type="match status" value="1"/>
</dbReference>
<protein>
    <recommendedName>
        <fullName evidence="6">Glycerol-3-phosphate dehydrogenase</fullName>
        <ecNumber evidence="6">1.1.5.3</ecNumber>
    </recommendedName>
</protein>
<evidence type="ECO:0000256" key="3">
    <source>
        <dbReference type="ARBA" id="ARBA00022630"/>
    </source>
</evidence>
<comment type="caution">
    <text evidence="9">The sequence shown here is derived from an EMBL/GenBank/DDBJ whole genome shotgun (WGS) entry which is preliminary data.</text>
</comment>
<name>A0ABW7D106_9GAMM</name>
<dbReference type="EC" id="1.1.5.3" evidence="6"/>
<dbReference type="InterPro" id="IPR036188">
    <property type="entry name" value="FAD/NAD-bd_sf"/>
</dbReference>
<dbReference type="NCBIfam" id="NF009906">
    <property type="entry name" value="PRK13369.1"/>
    <property type="match status" value="1"/>
</dbReference>
<dbReference type="GO" id="GO:0004368">
    <property type="term" value="F:glycerol-3-phosphate dehydrogenase (quinone) activity"/>
    <property type="evidence" value="ECO:0007669"/>
    <property type="project" value="UniProtKB-EC"/>
</dbReference>
<reference evidence="9 10" key="1">
    <citation type="submission" date="2024-09" db="EMBL/GenBank/DDBJ databases">
        <authorList>
            <consortium name="All-Russian atlas of soil microorganisms"/>
            <consortium name="as a basis for the search for new antimicrobial producers and enzymes with unique properties"/>
            <person name="Sokolova E.A."/>
            <person name="Voronina E.N."/>
        </authorList>
    </citation>
    <scope>NUCLEOTIDE SEQUENCE [LARGE SCALE GENOMIC DNA]</scope>
    <source>
        <strain evidence="9 10">AF-22b-331.1</strain>
    </source>
</reference>
<dbReference type="PROSITE" id="PS00978">
    <property type="entry name" value="FAD_G3PDH_2"/>
    <property type="match status" value="1"/>
</dbReference>
<dbReference type="PANTHER" id="PTHR11985:SF15">
    <property type="entry name" value="GLYCEROL-3-PHOSPHATE DEHYDROGENASE, MITOCHONDRIAL"/>
    <property type="match status" value="1"/>
</dbReference>
<accession>A0ABW7D106</accession>
<dbReference type="PRINTS" id="PR01001">
    <property type="entry name" value="FADG3PDH"/>
</dbReference>
<gene>
    <name evidence="9" type="primary">glpD</name>
    <name evidence="9" type="ORF">ACEU0G_000562</name>
</gene>
<dbReference type="Gene3D" id="6.10.250.1890">
    <property type="match status" value="1"/>
</dbReference>
<evidence type="ECO:0000256" key="1">
    <source>
        <dbReference type="ARBA" id="ARBA00001974"/>
    </source>
</evidence>